<dbReference type="InterPro" id="IPR001245">
    <property type="entry name" value="Ser-Thr/Tyr_kinase_cat_dom"/>
</dbReference>
<dbReference type="PANTHER" id="PTHR23257">
    <property type="entry name" value="SERINE-THREONINE PROTEIN KINASE"/>
    <property type="match status" value="1"/>
</dbReference>
<feature type="domain" description="Protein kinase" evidence="2">
    <location>
        <begin position="577"/>
        <end position="828"/>
    </location>
</feature>
<dbReference type="InterPro" id="IPR000719">
    <property type="entry name" value="Prot_kinase_dom"/>
</dbReference>
<keyword evidence="3" id="KW-0808">Transferase</keyword>
<dbReference type="Proteomes" id="UP001454036">
    <property type="component" value="Unassembled WGS sequence"/>
</dbReference>
<dbReference type="Pfam" id="PF07714">
    <property type="entry name" value="PK_Tyr_Ser-Thr"/>
    <property type="match status" value="1"/>
</dbReference>
<evidence type="ECO:0000313" key="4">
    <source>
        <dbReference type="Proteomes" id="UP001454036"/>
    </source>
</evidence>
<organism evidence="3 4">
    <name type="scientific">Lithospermum erythrorhizon</name>
    <name type="common">Purple gromwell</name>
    <name type="synonym">Lithospermum officinale var. erythrorhizon</name>
    <dbReference type="NCBI Taxonomy" id="34254"/>
    <lineage>
        <taxon>Eukaryota</taxon>
        <taxon>Viridiplantae</taxon>
        <taxon>Streptophyta</taxon>
        <taxon>Embryophyta</taxon>
        <taxon>Tracheophyta</taxon>
        <taxon>Spermatophyta</taxon>
        <taxon>Magnoliopsida</taxon>
        <taxon>eudicotyledons</taxon>
        <taxon>Gunneridae</taxon>
        <taxon>Pentapetalae</taxon>
        <taxon>asterids</taxon>
        <taxon>lamiids</taxon>
        <taxon>Boraginales</taxon>
        <taxon>Boraginaceae</taxon>
        <taxon>Boraginoideae</taxon>
        <taxon>Lithospermeae</taxon>
        <taxon>Lithospermum</taxon>
    </lineage>
</organism>
<dbReference type="InterPro" id="IPR008271">
    <property type="entry name" value="Ser/Thr_kinase_AS"/>
</dbReference>
<dbReference type="AlphaFoldDB" id="A0AAV3QA85"/>
<evidence type="ECO:0000313" key="3">
    <source>
        <dbReference type="EMBL" id="GAA0161002.1"/>
    </source>
</evidence>
<proteinExistence type="predicted"/>
<accession>A0AAV3QA85</accession>
<dbReference type="InterPro" id="IPR050167">
    <property type="entry name" value="Ser_Thr_protein_kinase"/>
</dbReference>
<keyword evidence="4" id="KW-1185">Reference proteome</keyword>
<dbReference type="GO" id="GO:0004674">
    <property type="term" value="F:protein serine/threonine kinase activity"/>
    <property type="evidence" value="ECO:0007669"/>
    <property type="project" value="UniProtKB-KW"/>
</dbReference>
<comment type="caution">
    <text evidence="3">The sequence shown here is derived from an EMBL/GenBank/DDBJ whole genome shotgun (WGS) entry which is preliminary data.</text>
</comment>
<dbReference type="InterPro" id="IPR055164">
    <property type="entry name" value="EDR1/CTR1/ARMC3-like_pept-like"/>
</dbReference>
<evidence type="ECO:0000259" key="2">
    <source>
        <dbReference type="PROSITE" id="PS50011"/>
    </source>
</evidence>
<feature type="region of interest" description="Disordered" evidence="1">
    <location>
        <begin position="329"/>
        <end position="384"/>
    </location>
</feature>
<dbReference type="PROSITE" id="PS50011">
    <property type="entry name" value="PROTEIN_KINASE_DOM"/>
    <property type="match status" value="1"/>
</dbReference>
<dbReference type="InterPro" id="IPR011009">
    <property type="entry name" value="Kinase-like_dom_sf"/>
</dbReference>
<dbReference type="GO" id="GO:0007165">
    <property type="term" value="P:signal transduction"/>
    <property type="evidence" value="ECO:0007669"/>
    <property type="project" value="TreeGrafter"/>
</dbReference>
<evidence type="ECO:0000256" key="1">
    <source>
        <dbReference type="SAM" id="MobiDB-lite"/>
    </source>
</evidence>
<name>A0AAV3QA85_LITER</name>
<dbReference type="SMART" id="SM00220">
    <property type="entry name" value="S_TKc"/>
    <property type="match status" value="1"/>
</dbReference>
<dbReference type="EMBL" id="BAABME010004052">
    <property type="protein sequence ID" value="GAA0161002.1"/>
    <property type="molecule type" value="Genomic_DNA"/>
</dbReference>
<dbReference type="PANTHER" id="PTHR23257:SF821">
    <property type="entry name" value="ATP BINDING PROTEIN"/>
    <property type="match status" value="1"/>
</dbReference>
<gene>
    <name evidence="3" type="ORF">LIER_17422</name>
</gene>
<dbReference type="Gene3D" id="3.30.200.20">
    <property type="entry name" value="Phosphorylase Kinase, domain 1"/>
    <property type="match status" value="1"/>
</dbReference>
<dbReference type="SUPFAM" id="SSF56112">
    <property type="entry name" value="Protein kinase-like (PK-like)"/>
    <property type="match status" value="1"/>
</dbReference>
<dbReference type="Pfam" id="PF14381">
    <property type="entry name" value="EDR1_CTR1_ARMC3_pept"/>
    <property type="match status" value="1"/>
</dbReference>
<feature type="compositionally biased region" description="Low complexity" evidence="1">
    <location>
        <begin position="361"/>
        <end position="371"/>
    </location>
</feature>
<dbReference type="Gene3D" id="1.10.510.10">
    <property type="entry name" value="Transferase(Phosphotransferase) domain 1"/>
    <property type="match status" value="1"/>
</dbReference>
<feature type="compositionally biased region" description="Polar residues" evidence="1">
    <location>
        <begin position="330"/>
        <end position="352"/>
    </location>
</feature>
<reference evidence="3 4" key="1">
    <citation type="submission" date="2024-01" db="EMBL/GenBank/DDBJ databases">
        <title>The complete chloroplast genome sequence of Lithospermum erythrorhizon: insights into the phylogenetic relationship among Boraginaceae species and the maternal lineages of purple gromwells.</title>
        <authorList>
            <person name="Okada T."/>
            <person name="Watanabe K."/>
        </authorList>
    </citation>
    <scope>NUCLEOTIDE SEQUENCE [LARGE SCALE GENOMIC DNA]</scope>
</reference>
<sequence>MDETKIAKASLHPRAIWWPEECEDKLRPINSDSLEGTSTSFGSSSEHERQAWVSQRTSQSLWATGKLAEPIPDGFYFVSPERRFKELFDTLPTLEYLASLDLDGLRPSVILVDSQKDKKLEMLKQLTLSLVKGLGPNAMIKKIAGLVCDVYNRPNMKGNQVKGTLEEISHVFDNQGVHLLGQIKHGSCHSKSILFKVLADVAGLDSRLIVGLPKEGVMDQTDSYKHMSTTVFVNSVEMLVDLVHSPGKLVPCSMRTIFLSHMSSIGDSDSLENDSYDSPIEPNSPVCVFADQVDFEGTEYLGTSPSYQYKPEASSNMSGPSLRSIALRSRATTEQNPNSPHSEPNIANSFWPRSSKKVVVEPGTSTSSPERPSSRKVGRSLLGSKRHSFREYNVDLTASRSAGASPIDAHRRRRHTISMVPEVGDDIVRAVRAMNETLKQNRQSKEEVDEPFSCNTSEQDSLDLQEYVSEFHPDNHDSLYGQKRAPYNFRRKQPNQQRAMSMPSSPHYLGNGVKEAAEIFGGSHIISTLDKVFESKTFSKPLLPFQEWNIDFSEISVGRRVGIGLEIKCGWFPFLSVFIGLPLLQGFFGEVFCGIWNGINVAIKVFLEQDLTVDNIEDFCNEIFILGRIRHPNGACMKPPRLSIVTEYMEMGSLYYLIHVSGQKKRIKLKRRLKMLCDICRGLMCIHRMKIAHRDLKSANCLVNKHWKVKICDFGLSRVLTARPIQDSASAGTPEWMAPELIRNEPFTEKCDIFSLGVIIWELCTLRKPWEGIPPSQVVYAVAHDGKRLEIPEGPLGELISDCWAEAEDRPSCQEILARLIECQCSLF</sequence>
<dbReference type="CDD" id="cd13999">
    <property type="entry name" value="STKc_MAP3K-like"/>
    <property type="match status" value="1"/>
</dbReference>
<feature type="compositionally biased region" description="Basic residues" evidence="1">
    <location>
        <begin position="374"/>
        <end position="384"/>
    </location>
</feature>
<protein>
    <submittedName>
        <fullName evidence="3">Non-receptor serine/threonine protein kinase</fullName>
    </submittedName>
</protein>
<keyword evidence="3" id="KW-0418">Kinase</keyword>
<dbReference type="GO" id="GO:0005524">
    <property type="term" value="F:ATP binding"/>
    <property type="evidence" value="ECO:0007669"/>
    <property type="project" value="InterPro"/>
</dbReference>
<dbReference type="PROSITE" id="PS00108">
    <property type="entry name" value="PROTEIN_KINASE_ST"/>
    <property type="match status" value="1"/>
</dbReference>
<keyword evidence="3" id="KW-0723">Serine/threonine-protein kinase</keyword>
<dbReference type="GO" id="GO:0005737">
    <property type="term" value="C:cytoplasm"/>
    <property type="evidence" value="ECO:0007669"/>
    <property type="project" value="TreeGrafter"/>
</dbReference>